<evidence type="ECO:0000313" key="2">
    <source>
        <dbReference type="Proteomes" id="UP000241964"/>
    </source>
</evidence>
<keyword evidence="2" id="KW-1185">Reference proteome</keyword>
<organism evidence="1 2">
    <name type="scientific">Dyadobacter jiangsuensis</name>
    <dbReference type="NCBI Taxonomy" id="1591085"/>
    <lineage>
        <taxon>Bacteria</taxon>
        <taxon>Pseudomonadati</taxon>
        <taxon>Bacteroidota</taxon>
        <taxon>Cytophagia</taxon>
        <taxon>Cytophagales</taxon>
        <taxon>Spirosomataceae</taxon>
        <taxon>Dyadobacter</taxon>
    </lineage>
</organism>
<accession>A0A2P8F977</accession>
<evidence type="ECO:0008006" key="3">
    <source>
        <dbReference type="Google" id="ProtNLM"/>
    </source>
</evidence>
<proteinExistence type="predicted"/>
<dbReference type="AlphaFoldDB" id="A0A2P8F977"/>
<evidence type="ECO:0000313" key="1">
    <source>
        <dbReference type="EMBL" id="PSL18222.1"/>
    </source>
</evidence>
<dbReference type="EMBL" id="PYAS01000032">
    <property type="protein sequence ID" value="PSL18222.1"/>
    <property type="molecule type" value="Genomic_DNA"/>
</dbReference>
<name>A0A2P8F977_9BACT</name>
<reference evidence="1 2" key="1">
    <citation type="submission" date="2018-03" db="EMBL/GenBank/DDBJ databases">
        <title>Genomic Encyclopedia of Archaeal and Bacterial Type Strains, Phase II (KMG-II): from individual species to whole genera.</title>
        <authorList>
            <person name="Goeker M."/>
        </authorList>
    </citation>
    <scope>NUCLEOTIDE SEQUENCE [LARGE SCALE GENOMIC DNA]</scope>
    <source>
        <strain evidence="1 2">DSM 29057</strain>
    </source>
</reference>
<dbReference type="Proteomes" id="UP000241964">
    <property type="component" value="Unassembled WGS sequence"/>
</dbReference>
<gene>
    <name evidence="1" type="ORF">CLV60_1322</name>
</gene>
<sequence>MEGTSRNLRYMAYMSDDMNFIRKVYLGDVLVQYFRCLLGGTQLVARVEITAKLTI</sequence>
<protein>
    <recommendedName>
        <fullName evidence="3">Thioesterase superfamily protein</fullName>
    </recommendedName>
</protein>
<comment type="caution">
    <text evidence="1">The sequence shown here is derived from an EMBL/GenBank/DDBJ whole genome shotgun (WGS) entry which is preliminary data.</text>
</comment>